<dbReference type="EC" id="2.7.13.3" evidence="2"/>
<feature type="transmembrane region" description="Helical" evidence="7">
    <location>
        <begin position="119"/>
        <end position="136"/>
    </location>
</feature>
<keyword evidence="3 5" id="KW-0597">Phosphoprotein</keyword>
<feature type="transmembrane region" description="Helical" evidence="7">
    <location>
        <begin position="16"/>
        <end position="35"/>
    </location>
</feature>
<dbReference type="InterPro" id="IPR000014">
    <property type="entry name" value="PAS"/>
</dbReference>
<feature type="domain" description="PAS" evidence="10">
    <location>
        <begin position="579"/>
        <end position="625"/>
    </location>
</feature>
<reference evidence="13" key="1">
    <citation type="journal article" date="2019" name="Int. J. Syst. Evol. Microbiol.">
        <title>The Global Catalogue of Microorganisms (GCM) 10K type strain sequencing project: providing services to taxonomists for standard genome sequencing and annotation.</title>
        <authorList>
            <consortium name="The Broad Institute Genomics Platform"/>
            <consortium name="The Broad Institute Genome Sequencing Center for Infectious Disease"/>
            <person name="Wu L."/>
            <person name="Ma J."/>
        </authorList>
    </citation>
    <scope>NUCLEOTIDE SEQUENCE [LARGE SCALE GENOMIC DNA]</scope>
    <source>
        <strain evidence="13">JCM 18283</strain>
    </source>
</reference>
<comment type="caution">
    <text evidence="12">The sequence shown here is derived from an EMBL/GenBank/DDBJ whole genome shotgun (WGS) entry which is preliminary data.</text>
</comment>
<dbReference type="InterPro" id="IPR001610">
    <property type="entry name" value="PAC"/>
</dbReference>
<dbReference type="InterPro" id="IPR004358">
    <property type="entry name" value="Sig_transdc_His_kin-like_C"/>
</dbReference>
<keyword evidence="7" id="KW-0472">Membrane</keyword>
<dbReference type="InterPro" id="IPR003661">
    <property type="entry name" value="HisK_dim/P_dom"/>
</dbReference>
<dbReference type="Pfam" id="PF00072">
    <property type="entry name" value="Response_reg"/>
    <property type="match status" value="1"/>
</dbReference>
<evidence type="ECO:0000256" key="4">
    <source>
        <dbReference type="ARBA" id="ARBA00023012"/>
    </source>
</evidence>
<feature type="domain" description="PAC" evidence="11">
    <location>
        <begin position="646"/>
        <end position="702"/>
    </location>
</feature>
<organism evidence="12 13">
    <name type="scientific">Mucilaginibacter defluvii</name>
    <dbReference type="NCBI Taxonomy" id="1196019"/>
    <lineage>
        <taxon>Bacteria</taxon>
        <taxon>Pseudomonadati</taxon>
        <taxon>Bacteroidota</taxon>
        <taxon>Sphingobacteriia</taxon>
        <taxon>Sphingobacteriales</taxon>
        <taxon>Sphingobacteriaceae</taxon>
        <taxon>Mucilaginibacter</taxon>
    </lineage>
</organism>
<evidence type="ECO:0000313" key="12">
    <source>
        <dbReference type="EMBL" id="GAA4911092.1"/>
    </source>
</evidence>
<evidence type="ECO:0000256" key="5">
    <source>
        <dbReference type="PROSITE-ProRule" id="PRU00169"/>
    </source>
</evidence>
<dbReference type="PROSITE" id="PS50113">
    <property type="entry name" value="PAC"/>
    <property type="match status" value="3"/>
</dbReference>
<dbReference type="PROSITE" id="PS50110">
    <property type="entry name" value="RESPONSE_REGULATORY"/>
    <property type="match status" value="1"/>
</dbReference>
<dbReference type="SUPFAM" id="SSF47384">
    <property type="entry name" value="Homodimeric domain of signal transducing histidine kinase"/>
    <property type="match status" value="1"/>
</dbReference>
<evidence type="ECO:0000256" key="3">
    <source>
        <dbReference type="ARBA" id="ARBA00022553"/>
    </source>
</evidence>
<dbReference type="InterPro" id="IPR036890">
    <property type="entry name" value="HATPase_C_sf"/>
</dbReference>
<keyword evidence="7" id="KW-1133">Transmembrane helix</keyword>
<dbReference type="PROSITE" id="PS50112">
    <property type="entry name" value="PAS"/>
    <property type="match status" value="1"/>
</dbReference>
<dbReference type="NCBIfam" id="TIGR00229">
    <property type="entry name" value="sensory_box"/>
    <property type="match status" value="1"/>
</dbReference>
<evidence type="ECO:0000259" key="10">
    <source>
        <dbReference type="PROSITE" id="PS50112"/>
    </source>
</evidence>
<feature type="domain" description="PAC" evidence="11">
    <location>
        <begin position="396"/>
        <end position="449"/>
    </location>
</feature>
<dbReference type="InterPro" id="IPR005467">
    <property type="entry name" value="His_kinase_dom"/>
</dbReference>
<dbReference type="CDD" id="cd00082">
    <property type="entry name" value="HisKA"/>
    <property type="match status" value="1"/>
</dbReference>
<sequence>MSLNNRLVLLIHNDRSIYRLLLIALCIASPAFHFLCRQDFPDPLDLRLLNSGICLGTIGLSFIKNKYYFKTGLYVTILSHLALNNYWLLSHSQFSPLYIFSSVVVFMGLAIFCIRQYEFVAVTAVNLGLVLSAYLVSETPGIGIFSLVGLLITFTITGYIIFIVRMVYRLKLKKAVDSLTKTNSSLRLSEQKLRDSRNQLHSLINSINDIVFEIDENRRALNIWYDEKKPLHFDPKVFFDSRMADLVNKERSQPLSNAIDFVIQNHEATSIEFRSIFGIDKWFAAKISPVYDRQANYTGRISIAITDITNQKDYEQALQTNQELLLEAQTIAKLANWWHDDITGESHWSPYLFTIFEIDGLPAGLSHEQYYLSRVHPDDFAATQHFMQNLGSSDVNTFEHKLITEKGTLKYLKIIRGDVSYTDDGLVKRISGVTQDITEVRLSEKSAKISRAELIEAQTIAKIGNWKYEFAGKSFSWSDEICNIYDITEKEIPLNNFVREFFKHVHPDDRQLLYKLLKEPLSAIGRSFEYRIVLPDASIKHMSLIIGKVMRRDGILRKIIGTLQDITERKKAEFESERTRNKYRLVLESVKLAALTVDNNGKVTFCNGHLAGILGMSPEEVIGHNWTERFVPAQFRETLNGWLINNSYETHYINPVICKDGSEIIISWQNTMSFDEHGNLIEITSIGEDITDRQKATQELISAKEDAERSSKFQSDFLSTMSHEIRTPMNAVIGITNLLLAENPKQDQLEYLNTLKFSGDNLLAIINDILDYNKIEAGKFNLIKQPVNLIQLAQNIWQSFLPRAGQQGIELKLITDSQLPELIQADPVRLSQILNNLIGNSIKFTHQGSVTIQIDNAPQASPGVTDVVFTITDTGIGIAPESLPDIFDPFIQDMHHHNTMGGTGLGLAITKRLVNLHNGDIDVTSTLNKGTKFTIKIPFEIVEVKKISNNSEKKLENLSNNLSDVRILVVDDNKMNLLIASKFLRKWGAMVDEADNGQTAVEKSAQTTYNMIIMDLQMPVMDGFEATRIIKQTHPRVPVIALTADAMPDTYTKAFEAGMDDYLTKPFLPETLFEKVSKYRHIMGPIL</sequence>
<dbReference type="Gene3D" id="3.30.565.10">
    <property type="entry name" value="Histidine kinase-like ATPase, C-terminal domain"/>
    <property type="match status" value="1"/>
</dbReference>
<dbReference type="Pfam" id="PF08447">
    <property type="entry name" value="PAS_3"/>
    <property type="match status" value="1"/>
</dbReference>
<proteinExistence type="predicted"/>
<protein>
    <recommendedName>
        <fullName evidence="2">histidine kinase</fullName>
        <ecNumber evidence="2">2.7.13.3</ecNumber>
    </recommendedName>
</protein>
<keyword evidence="7" id="KW-0812">Transmembrane</keyword>
<dbReference type="RefSeq" id="WP_345330108.1">
    <property type="nucleotide sequence ID" value="NZ_BAABJI010000002.1"/>
</dbReference>
<dbReference type="Gene3D" id="3.40.50.2300">
    <property type="match status" value="1"/>
</dbReference>
<dbReference type="SMART" id="SM00086">
    <property type="entry name" value="PAC"/>
    <property type="match status" value="3"/>
</dbReference>
<dbReference type="Gene3D" id="2.10.70.100">
    <property type="match status" value="1"/>
</dbReference>
<dbReference type="PROSITE" id="PS50109">
    <property type="entry name" value="HIS_KIN"/>
    <property type="match status" value="1"/>
</dbReference>
<dbReference type="InterPro" id="IPR011006">
    <property type="entry name" value="CheY-like_superfamily"/>
</dbReference>
<dbReference type="InterPro" id="IPR036097">
    <property type="entry name" value="HisK_dim/P_sf"/>
</dbReference>
<evidence type="ECO:0000259" key="8">
    <source>
        <dbReference type="PROSITE" id="PS50109"/>
    </source>
</evidence>
<dbReference type="SUPFAM" id="SSF52172">
    <property type="entry name" value="CheY-like"/>
    <property type="match status" value="1"/>
</dbReference>
<dbReference type="Proteomes" id="UP001501436">
    <property type="component" value="Unassembled WGS sequence"/>
</dbReference>
<feature type="transmembrane region" description="Helical" evidence="7">
    <location>
        <begin position="142"/>
        <end position="164"/>
    </location>
</feature>
<dbReference type="CDD" id="cd16922">
    <property type="entry name" value="HATPase_EvgS-ArcB-TorS-like"/>
    <property type="match status" value="1"/>
</dbReference>
<evidence type="ECO:0000259" key="9">
    <source>
        <dbReference type="PROSITE" id="PS50110"/>
    </source>
</evidence>
<evidence type="ECO:0000256" key="7">
    <source>
        <dbReference type="SAM" id="Phobius"/>
    </source>
</evidence>
<dbReference type="CDD" id="cd00130">
    <property type="entry name" value="PAS"/>
    <property type="match status" value="2"/>
</dbReference>
<dbReference type="Gene3D" id="1.10.287.130">
    <property type="match status" value="1"/>
</dbReference>
<dbReference type="PANTHER" id="PTHR45339:SF1">
    <property type="entry name" value="HYBRID SIGNAL TRANSDUCTION HISTIDINE KINASE J"/>
    <property type="match status" value="1"/>
</dbReference>
<dbReference type="SMART" id="SM00387">
    <property type="entry name" value="HATPase_c"/>
    <property type="match status" value="1"/>
</dbReference>
<dbReference type="SMART" id="SM00091">
    <property type="entry name" value="PAS"/>
    <property type="match status" value="2"/>
</dbReference>
<accession>A0ABP9FPL7</accession>
<dbReference type="Pfam" id="PF13426">
    <property type="entry name" value="PAS_9"/>
    <property type="match status" value="1"/>
</dbReference>
<evidence type="ECO:0000313" key="13">
    <source>
        <dbReference type="Proteomes" id="UP001501436"/>
    </source>
</evidence>
<dbReference type="Pfam" id="PF00512">
    <property type="entry name" value="HisKA"/>
    <property type="match status" value="1"/>
</dbReference>
<feature type="transmembrane region" description="Helical" evidence="7">
    <location>
        <begin position="95"/>
        <end position="114"/>
    </location>
</feature>
<dbReference type="SMART" id="SM00448">
    <property type="entry name" value="REC"/>
    <property type="match status" value="1"/>
</dbReference>
<dbReference type="CDD" id="cd17546">
    <property type="entry name" value="REC_hyHK_CKI1_RcsC-like"/>
    <property type="match status" value="1"/>
</dbReference>
<evidence type="ECO:0000256" key="1">
    <source>
        <dbReference type="ARBA" id="ARBA00000085"/>
    </source>
</evidence>
<feature type="transmembrane region" description="Helical" evidence="7">
    <location>
        <begin position="71"/>
        <end position="89"/>
    </location>
</feature>
<feature type="domain" description="Histidine kinase" evidence="8">
    <location>
        <begin position="720"/>
        <end position="941"/>
    </location>
</feature>
<dbReference type="InterPro" id="IPR035965">
    <property type="entry name" value="PAS-like_dom_sf"/>
</dbReference>
<comment type="catalytic activity">
    <reaction evidence="1">
        <text>ATP + protein L-histidine = ADP + protein N-phospho-L-histidine.</text>
        <dbReference type="EC" id="2.7.13.3"/>
    </reaction>
</comment>
<keyword evidence="6" id="KW-0175">Coiled coil</keyword>
<dbReference type="InterPro" id="IPR000700">
    <property type="entry name" value="PAS-assoc_C"/>
</dbReference>
<evidence type="ECO:0000256" key="6">
    <source>
        <dbReference type="SAM" id="Coils"/>
    </source>
</evidence>
<keyword evidence="4" id="KW-0902">Two-component regulatory system</keyword>
<gene>
    <name evidence="12" type="ORF">GCM10023313_12510</name>
</gene>
<dbReference type="EMBL" id="BAABJI010000002">
    <property type="protein sequence ID" value="GAA4911092.1"/>
    <property type="molecule type" value="Genomic_DNA"/>
</dbReference>
<name>A0ABP9FPL7_9SPHI</name>
<feature type="domain" description="Response regulatory" evidence="9">
    <location>
        <begin position="966"/>
        <end position="1080"/>
    </location>
</feature>
<feature type="domain" description="PAC" evidence="11">
    <location>
        <begin position="526"/>
        <end position="578"/>
    </location>
</feature>
<dbReference type="InterPro" id="IPR003594">
    <property type="entry name" value="HATPase_dom"/>
</dbReference>
<evidence type="ECO:0000259" key="11">
    <source>
        <dbReference type="PROSITE" id="PS50113"/>
    </source>
</evidence>
<dbReference type="SUPFAM" id="SSF55874">
    <property type="entry name" value="ATPase domain of HSP90 chaperone/DNA topoisomerase II/histidine kinase"/>
    <property type="match status" value="1"/>
</dbReference>
<keyword evidence="13" id="KW-1185">Reference proteome</keyword>
<dbReference type="PRINTS" id="PR00344">
    <property type="entry name" value="BCTRLSENSOR"/>
</dbReference>
<feature type="modified residue" description="4-aspartylphosphate" evidence="5">
    <location>
        <position position="1015"/>
    </location>
</feature>
<evidence type="ECO:0000256" key="2">
    <source>
        <dbReference type="ARBA" id="ARBA00012438"/>
    </source>
</evidence>
<dbReference type="Pfam" id="PF02518">
    <property type="entry name" value="HATPase_c"/>
    <property type="match status" value="1"/>
</dbReference>
<dbReference type="Gene3D" id="3.30.450.20">
    <property type="entry name" value="PAS domain"/>
    <property type="match status" value="4"/>
</dbReference>
<feature type="coiled-coil region" evidence="6">
    <location>
        <begin position="941"/>
        <end position="968"/>
    </location>
</feature>
<dbReference type="PANTHER" id="PTHR45339">
    <property type="entry name" value="HYBRID SIGNAL TRANSDUCTION HISTIDINE KINASE J"/>
    <property type="match status" value="1"/>
</dbReference>
<dbReference type="InterPro" id="IPR013655">
    <property type="entry name" value="PAS_fold_3"/>
</dbReference>
<dbReference type="InterPro" id="IPR001789">
    <property type="entry name" value="Sig_transdc_resp-reg_receiver"/>
</dbReference>
<dbReference type="SMART" id="SM00388">
    <property type="entry name" value="HisKA"/>
    <property type="match status" value="1"/>
</dbReference>
<dbReference type="SUPFAM" id="SSF55785">
    <property type="entry name" value="PYP-like sensor domain (PAS domain)"/>
    <property type="match status" value="4"/>
</dbReference>